<dbReference type="SUPFAM" id="SSF141371">
    <property type="entry name" value="PilZ domain-like"/>
    <property type="match status" value="1"/>
</dbReference>
<keyword evidence="1" id="KW-1133">Transmembrane helix</keyword>
<keyword evidence="4" id="KW-1185">Reference proteome</keyword>
<dbReference type="Proteomes" id="UP000518887">
    <property type="component" value="Unassembled WGS sequence"/>
</dbReference>
<evidence type="ECO:0000313" key="3">
    <source>
        <dbReference type="EMBL" id="MBB5225379.1"/>
    </source>
</evidence>
<feature type="transmembrane region" description="Helical" evidence="1">
    <location>
        <begin position="21"/>
        <end position="43"/>
    </location>
</feature>
<protein>
    <recommendedName>
        <fullName evidence="2">PilZ domain-containing protein</fullName>
    </recommendedName>
</protein>
<dbReference type="GO" id="GO:0035438">
    <property type="term" value="F:cyclic-di-GMP binding"/>
    <property type="evidence" value="ECO:0007669"/>
    <property type="project" value="InterPro"/>
</dbReference>
<dbReference type="AlphaFoldDB" id="A0A7W8LLF9"/>
<comment type="caution">
    <text evidence="3">The sequence shown here is derived from an EMBL/GenBank/DDBJ whole genome shotgun (WGS) entry which is preliminary data.</text>
</comment>
<accession>A0A7W8LLF9</accession>
<reference evidence="3 4" key="1">
    <citation type="submission" date="2020-08" db="EMBL/GenBank/DDBJ databases">
        <title>Genomic Encyclopedia of Type Strains, Phase IV (KMG-IV): sequencing the most valuable type-strain genomes for metagenomic binning, comparative biology and taxonomic classification.</title>
        <authorList>
            <person name="Goeker M."/>
        </authorList>
    </citation>
    <scope>NUCLEOTIDE SEQUENCE [LARGE SCALE GENOMIC DNA]</scope>
    <source>
        <strain evidence="3 4">DSM 103462</strain>
    </source>
</reference>
<feature type="domain" description="PilZ" evidence="2">
    <location>
        <begin position="276"/>
        <end position="363"/>
    </location>
</feature>
<sequence length="367" mass="41864">MNNLSIIPLQTGSPLQARLDVNVFSIIIILVAIIFVVGIIYAVSKVFTNYLNSPAYLEKKKNRPTSVKDLNELSNHCSLVKEEKDVLTLICRNHKTPNIKYIVRDYNTMYALFKEQFQIFDRGNDEVSKTHLFSLQKKVFKVFRQQALMKNSKNISVETIFTLTVAKGFHHKLKLTENNSEAMILSLPPSIKKEELPKSLEKVNFIFELEDGTPYNVETRVVRYQEGKDGENQMVVVHSDKVSPLQKREQARAELNLPCKFHSVKVAVEGSGKKEKINYIPSEKAYEGILEDISTGGCRLIATLPIKAEQHIFIDGPFNAKQNDQAVGTIVRTTKRSDGIYILHIKFIKIDVKVTNRIQAMVYKFDE</sequence>
<dbReference type="RefSeq" id="WP_184657604.1">
    <property type="nucleotide sequence ID" value="NZ_CP031518.1"/>
</dbReference>
<evidence type="ECO:0000256" key="1">
    <source>
        <dbReference type="SAM" id="Phobius"/>
    </source>
</evidence>
<dbReference type="Pfam" id="PF07238">
    <property type="entry name" value="PilZ"/>
    <property type="match status" value="1"/>
</dbReference>
<dbReference type="EMBL" id="JACHFQ010000002">
    <property type="protein sequence ID" value="MBB5225379.1"/>
    <property type="molecule type" value="Genomic_DNA"/>
</dbReference>
<name>A0A7W8LLF9_9SPIR</name>
<gene>
    <name evidence="3" type="ORF">HNP76_000723</name>
</gene>
<evidence type="ECO:0000313" key="4">
    <source>
        <dbReference type="Proteomes" id="UP000518887"/>
    </source>
</evidence>
<keyword evidence="1" id="KW-0812">Transmembrane</keyword>
<keyword evidence="1" id="KW-0472">Membrane</keyword>
<dbReference type="InterPro" id="IPR009875">
    <property type="entry name" value="PilZ_domain"/>
</dbReference>
<organism evidence="3 4">
    <name type="scientific">Treponema ruminis</name>
    <dbReference type="NCBI Taxonomy" id="744515"/>
    <lineage>
        <taxon>Bacteria</taxon>
        <taxon>Pseudomonadati</taxon>
        <taxon>Spirochaetota</taxon>
        <taxon>Spirochaetia</taxon>
        <taxon>Spirochaetales</taxon>
        <taxon>Treponemataceae</taxon>
        <taxon>Treponema</taxon>
    </lineage>
</organism>
<proteinExistence type="predicted"/>
<evidence type="ECO:0000259" key="2">
    <source>
        <dbReference type="Pfam" id="PF07238"/>
    </source>
</evidence>